<dbReference type="AlphaFoldDB" id="A0A1I3XQJ1"/>
<evidence type="ECO:0000256" key="1">
    <source>
        <dbReference type="SAM" id="MobiDB-lite"/>
    </source>
</evidence>
<evidence type="ECO:0000313" key="3">
    <source>
        <dbReference type="Proteomes" id="UP000198928"/>
    </source>
</evidence>
<dbReference type="Proteomes" id="UP000198928">
    <property type="component" value="Unassembled WGS sequence"/>
</dbReference>
<accession>A0A1I3XQJ1</accession>
<organism evidence="2 3">
    <name type="scientific">Streptomyces pini</name>
    <dbReference type="NCBI Taxonomy" id="1520580"/>
    <lineage>
        <taxon>Bacteria</taxon>
        <taxon>Bacillati</taxon>
        <taxon>Actinomycetota</taxon>
        <taxon>Actinomycetes</taxon>
        <taxon>Kitasatosporales</taxon>
        <taxon>Streptomycetaceae</taxon>
        <taxon>Streptomyces</taxon>
    </lineage>
</organism>
<protein>
    <submittedName>
        <fullName evidence="2">Uncharacterized protein</fullName>
    </submittedName>
</protein>
<sequence>MSAGLALPMVDLVAPGAAFAPPPPVELGATPHTGAIHPNGTAGEVSAQLAEAAGEALHQAADAALTVLGTLSGALLAGRAALATTRVLASAAVRAAGEQRCLERQEEFSALAAQQWRDAAFAAARANARRTALLARASRAARTAPGDPPPRPGLPPPLDPAGSALGDFRGELARFEVALESAEAAQETWEAEALTASLCRADGADDWQDAMRARRDAMLREHRERAAAAGRRDSPPPVPRSAPPGDGADTAAFRERGADILAALDPRADPRIAELAAEAVGNATRHAAANPRRARLHLKEARRFAERANGKARQRRQDEERAALQLDFLTAPLPEDPELPGHDPEAEDALRGFLEEGVPLSPRQQERVRQRVEERHSALEALYVRAQCADVLARLARDTGEAVHVDRLENGGMRLEWTPGDWDPEHWLRATLTGDAFRVVTMRTETGAERLPEEKALDDLRCAQAQEQLARFRELAQDLGLTVRFEMERTHGVVAGTPAGQGAAAAGRSGTRARPDERTRPGHRTVDGDGRH</sequence>
<dbReference type="OrthoDB" id="4335609at2"/>
<gene>
    <name evidence="2" type="ORF">SAMN05192584_104291</name>
</gene>
<evidence type="ECO:0000313" key="2">
    <source>
        <dbReference type="EMBL" id="SFK21917.1"/>
    </source>
</evidence>
<feature type="region of interest" description="Disordered" evidence="1">
    <location>
        <begin position="495"/>
        <end position="532"/>
    </location>
</feature>
<name>A0A1I3XQJ1_9ACTN</name>
<keyword evidence="3" id="KW-1185">Reference proteome</keyword>
<dbReference type="RefSeq" id="WP_093848803.1">
    <property type="nucleotide sequence ID" value="NZ_FOSG01000004.1"/>
</dbReference>
<feature type="compositionally biased region" description="Low complexity" evidence="1">
    <location>
        <begin position="495"/>
        <end position="512"/>
    </location>
</feature>
<proteinExistence type="predicted"/>
<reference evidence="3" key="1">
    <citation type="submission" date="2016-10" db="EMBL/GenBank/DDBJ databases">
        <authorList>
            <person name="Varghese N."/>
            <person name="Submissions S."/>
        </authorList>
    </citation>
    <scope>NUCLEOTIDE SEQUENCE [LARGE SCALE GENOMIC DNA]</scope>
    <source>
        <strain evidence="3">PL19</strain>
    </source>
</reference>
<feature type="compositionally biased region" description="Pro residues" evidence="1">
    <location>
        <begin position="146"/>
        <end position="159"/>
    </location>
</feature>
<feature type="compositionally biased region" description="Basic and acidic residues" evidence="1">
    <location>
        <begin position="221"/>
        <end position="234"/>
    </location>
</feature>
<feature type="region of interest" description="Disordered" evidence="1">
    <location>
        <begin position="138"/>
        <end position="165"/>
    </location>
</feature>
<dbReference type="EMBL" id="FOSG01000004">
    <property type="protein sequence ID" value="SFK21917.1"/>
    <property type="molecule type" value="Genomic_DNA"/>
</dbReference>
<feature type="region of interest" description="Disordered" evidence="1">
    <location>
        <begin position="221"/>
        <end position="251"/>
    </location>
</feature>
<feature type="compositionally biased region" description="Basic and acidic residues" evidence="1">
    <location>
        <begin position="513"/>
        <end position="532"/>
    </location>
</feature>